<evidence type="ECO:0000313" key="4">
    <source>
        <dbReference type="Proteomes" id="UP000886595"/>
    </source>
</evidence>
<dbReference type="Proteomes" id="UP000886595">
    <property type="component" value="Unassembled WGS sequence"/>
</dbReference>
<reference evidence="3 4" key="1">
    <citation type="submission" date="2020-02" db="EMBL/GenBank/DDBJ databases">
        <authorList>
            <person name="Ma Q."/>
            <person name="Huang Y."/>
            <person name="Song X."/>
            <person name="Pei D."/>
        </authorList>
    </citation>
    <scope>NUCLEOTIDE SEQUENCE [LARGE SCALE GENOMIC DNA]</scope>
    <source>
        <strain evidence="3">Sxm20200214</strain>
        <tissue evidence="3">Leaf</tissue>
    </source>
</reference>
<keyword evidence="2" id="KW-0812">Transmembrane</keyword>
<evidence type="ECO:0000313" key="3">
    <source>
        <dbReference type="EMBL" id="KAG2253605.1"/>
    </source>
</evidence>
<keyword evidence="2" id="KW-1133">Transmembrane helix</keyword>
<accession>A0A8X7TT33</accession>
<organism evidence="3 4">
    <name type="scientific">Brassica carinata</name>
    <name type="common">Ethiopian mustard</name>
    <name type="synonym">Abyssinian cabbage</name>
    <dbReference type="NCBI Taxonomy" id="52824"/>
    <lineage>
        <taxon>Eukaryota</taxon>
        <taxon>Viridiplantae</taxon>
        <taxon>Streptophyta</taxon>
        <taxon>Embryophyta</taxon>
        <taxon>Tracheophyta</taxon>
        <taxon>Spermatophyta</taxon>
        <taxon>Magnoliopsida</taxon>
        <taxon>eudicotyledons</taxon>
        <taxon>Gunneridae</taxon>
        <taxon>Pentapetalae</taxon>
        <taxon>rosids</taxon>
        <taxon>malvids</taxon>
        <taxon>Brassicales</taxon>
        <taxon>Brassicaceae</taxon>
        <taxon>Brassiceae</taxon>
        <taxon>Brassica</taxon>
    </lineage>
</organism>
<gene>
    <name evidence="3" type="ORF">Bca52824_083741</name>
</gene>
<dbReference type="AlphaFoldDB" id="A0A8X7TT33"/>
<sequence>MGEAQPVNETAPNPPRVQKTRLEVHVLKPTLREQRHWSHHRDRPEDIGHEDETTYSFDEQEARPSHPSVSSDSSTERYIETNSRSPIEPSKPPLIEEPQPTHPSSPLGTNGSRELFLQSRDAGDDSVRWTCFSGVATRLRWLGCGEEEPSTPSSLDFDGVLSSRRVWVTFFWRCHLKLSGSACGVPGEVARGVVYALASSLGISASFLPSLITALLCGLFILQKCTFWWRSLWVLFSMVGSLDSHRLATC</sequence>
<keyword evidence="2" id="KW-0472">Membrane</keyword>
<feature type="transmembrane region" description="Helical" evidence="2">
    <location>
        <begin position="193"/>
        <end position="222"/>
    </location>
</feature>
<keyword evidence="4" id="KW-1185">Reference proteome</keyword>
<evidence type="ECO:0000256" key="1">
    <source>
        <dbReference type="SAM" id="MobiDB-lite"/>
    </source>
</evidence>
<feature type="compositionally biased region" description="Polar residues" evidence="1">
    <location>
        <begin position="102"/>
        <end position="112"/>
    </location>
</feature>
<dbReference type="EMBL" id="JAAMPC010000016">
    <property type="protein sequence ID" value="KAG2253605.1"/>
    <property type="molecule type" value="Genomic_DNA"/>
</dbReference>
<proteinExistence type="predicted"/>
<evidence type="ECO:0000256" key="2">
    <source>
        <dbReference type="SAM" id="Phobius"/>
    </source>
</evidence>
<feature type="compositionally biased region" description="Basic and acidic residues" evidence="1">
    <location>
        <begin position="20"/>
        <end position="52"/>
    </location>
</feature>
<protein>
    <submittedName>
        <fullName evidence="3">Uncharacterized protein</fullName>
    </submittedName>
</protein>
<feature type="region of interest" description="Disordered" evidence="1">
    <location>
        <begin position="1"/>
        <end position="112"/>
    </location>
</feature>
<comment type="caution">
    <text evidence="3">The sequence shown here is derived from an EMBL/GenBank/DDBJ whole genome shotgun (WGS) entry which is preliminary data.</text>
</comment>
<name>A0A8X7TT33_BRACI</name>